<evidence type="ECO:0000256" key="1">
    <source>
        <dbReference type="ARBA" id="ARBA00022801"/>
    </source>
</evidence>
<dbReference type="PANTHER" id="PTHR43156:SF2">
    <property type="entry name" value="STAGE II SPORULATION PROTEIN E"/>
    <property type="match status" value="1"/>
</dbReference>
<gene>
    <name evidence="5" type="ORF">LX70_02019</name>
</gene>
<comment type="caution">
    <text evidence="5">The sequence shown here is derived from an EMBL/GenBank/DDBJ whole genome shotgun (WGS) entry which is preliminary data.</text>
</comment>
<keyword evidence="2" id="KW-0597">Phosphoprotein</keyword>
<dbReference type="OrthoDB" id="9811749at2"/>
<dbReference type="RefSeq" id="WP_105514628.1">
    <property type="nucleotide sequence ID" value="NZ_PVEP01000003.1"/>
</dbReference>
<evidence type="ECO:0000256" key="3">
    <source>
        <dbReference type="SAM" id="MobiDB-lite"/>
    </source>
</evidence>
<evidence type="ECO:0000259" key="4">
    <source>
        <dbReference type="PROSITE" id="PS50110"/>
    </source>
</evidence>
<dbReference type="Pfam" id="PF00072">
    <property type="entry name" value="Response_reg"/>
    <property type="match status" value="1"/>
</dbReference>
<dbReference type="AlphaFoldDB" id="A0A2S8S8M9"/>
<reference evidence="5 6" key="1">
    <citation type="submission" date="2018-02" db="EMBL/GenBank/DDBJ databases">
        <title>Genomic Encyclopedia of Archaeal and Bacterial Type Strains, Phase II (KMG-II): from individual species to whole genera.</title>
        <authorList>
            <person name="Goeker M."/>
        </authorList>
    </citation>
    <scope>NUCLEOTIDE SEQUENCE [LARGE SCALE GENOMIC DNA]</scope>
    <source>
        <strain evidence="5 6">DSM 18921</strain>
    </source>
</reference>
<evidence type="ECO:0000313" key="6">
    <source>
        <dbReference type="Proteomes" id="UP000238338"/>
    </source>
</evidence>
<dbReference type="InterPro" id="IPR011006">
    <property type="entry name" value="CheY-like_superfamily"/>
</dbReference>
<dbReference type="Proteomes" id="UP000238338">
    <property type="component" value="Unassembled WGS sequence"/>
</dbReference>
<dbReference type="PANTHER" id="PTHR43156">
    <property type="entry name" value="STAGE II SPORULATION PROTEIN E-RELATED"/>
    <property type="match status" value="1"/>
</dbReference>
<dbReference type="Pfam" id="PF07228">
    <property type="entry name" value="SpoIIE"/>
    <property type="match status" value="1"/>
</dbReference>
<protein>
    <submittedName>
        <fullName evidence="5">Sigma-B regulation protein RsbU (Phosphoserine phosphatase)</fullName>
    </submittedName>
</protein>
<dbReference type="InterPro" id="IPR001932">
    <property type="entry name" value="PPM-type_phosphatase-like_dom"/>
</dbReference>
<dbReference type="PROSITE" id="PS50110">
    <property type="entry name" value="RESPONSE_REGULATORY"/>
    <property type="match status" value="1"/>
</dbReference>
<organism evidence="5 6">
    <name type="scientific">Albidovulum denitrificans</name>
    <dbReference type="NCBI Taxonomy" id="404881"/>
    <lineage>
        <taxon>Bacteria</taxon>
        <taxon>Pseudomonadati</taxon>
        <taxon>Pseudomonadota</taxon>
        <taxon>Alphaproteobacteria</taxon>
        <taxon>Rhodobacterales</taxon>
        <taxon>Paracoccaceae</taxon>
        <taxon>Albidovulum</taxon>
    </lineage>
</organism>
<dbReference type="InterPro" id="IPR036457">
    <property type="entry name" value="PPM-type-like_dom_sf"/>
</dbReference>
<dbReference type="Gene3D" id="3.40.50.2300">
    <property type="match status" value="1"/>
</dbReference>
<name>A0A2S8S8M9_9RHOB</name>
<feature type="region of interest" description="Disordered" evidence="3">
    <location>
        <begin position="1"/>
        <end position="22"/>
    </location>
</feature>
<feature type="domain" description="Response regulatory" evidence="4">
    <location>
        <begin position="23"/>
        <end position="139"/>
    </location>
</feature>
<evidence type="ECO:0000256" key="2">
    <source>
        <dbReference type="PROSITE-ProRule" id="PRU00169"/>
    </source>
</evidence>
<dbReference type="SMART" id="SM00448">
    <property type="entry name" value="REC"/>
    <property type="match status" value="1"/>
</dbReference>
<dbReference type="GO" id="GO:0000160">
    <property type="term" value="P:phosphorelay signal transduction system"/>
    <property type="evidence" value="ECO:0007669"/>
    <property type="project" value="InterPro"/>
</dbReference>
<dbReference type="InterPro" id="IPR052016">
    <property type="entry name" value="Bact_Sigma-Reg"/>
</dbReference>
<dbReference type="InterPro" id="IPR001789">
    <property type="entry name" value="Sig_transdc_resp-reg_receiver"/>
</dbReference>
<proteinExistence type="predicted"/>
<dbReference type="SUPFAM" id="SSF81606">
    <property type="entry name" value="PP2C-like"/>
    <property type="match status" value="1"/>
</dbReference>
<keyword evidence="1" id="KW-0378">Hydrolase</keyword>
<sequence length="421" mass="45476">MTDSPESDPAPPAPDAAASTARRVMVVDDSRVQRKILTTQLARAGYQVTEAASVEEALPLCAESAPDIVISDWVMPGLSGLDFCRALRAQKHESYTYFILLTSKTETAEIAHGLDGGADDFLTKPVTGDELRARIAAGDRIIRMERELTDNNRLLTEALTELRLINDSVNRDLVEARKLQQSLVRERFRKFGPVQVSLLLQPSGHIGGDLVGFFAIDAARVGVYALDVSGHGITSALMTARLAGYLSGGSPDHNIALQPVAGGGYRGRDPADIAAHLNRIVLTEMGTESYFTLAYAEIDITSGRTRLVQAGHPHPVVQRADGRTELLGRGGMPVGLFFQAKYEGFETVLAPGDRLLLVSDGVTEVEDREGRQLGEDGLDRLMRGLSALQGPEFLQGLVDRLTDRDGADFADDVSAALIERS</sequence>
<keyword evidence="6" id="KW-1185">Reference proteome</keyword>
<dbReference type="GO" id="GO:0016791">
    <property type="term" value="F:phosphatase activity"/>
    <property type="evidence" value="ECO:0007669"/>
    <property type="project" value="TreeGrafter"/>
</dbReference>
<evidence type="ECO:0000313" key="5">
    <source>
        <dbReference type="EMBL" id="PQV57160.1"/>
    </source>
</evidence>
<feature type="modified residue" description="4-aspartylphosphate" evidence="2">
    <location>
        <position position="72"/>
    </location>
</feature>
<dbReference type="SUPFAM" id="SSF52172">
    <property type="entry name" value="CheY-like"/>
    <property type="match status" value="1"/>
</dbReference>
<dbReference type="SMART" id="SM00331">
    <property type="entry name" value="PP2C_SIG"/>
    <property type="match status" value="1"/>
</dbReference>
<dbReference type="EMBL" id="PVEP01000003">
    <property type="protein sequence ID" value="PQV57160.1"/>
    <property type="molecule type" value="Genomic_DNA"/>
</dbReference>
<dbReference type="Gene3D" id="3.60.40.10">
    <property type="entry name" value="PPM-type phosphatase domain"/>
    <property type="match status" value="1"/>
</dbReference>
<accession>A0A2S8S8M9</accession>